<evidence type="ECO:0000313" key="2">
    <source>
        <dbReference type="EMBL" id="KAK6353124.1"/>
    </source>
</evidence>
<evidence type="ECO:0000256" key="1">
    <source>
        <dbReference type="SAM" id="MobiDB-lite"/>
    </source>
</evidence>
<organism evidence="2 3">
    <name type="scientific">Orbilia brochopaga</name>
    <dbReference type="NCBI Taxonomy" id="3140254"/>
    <lineage>
        <taxon>Eukaryota</taxon>
        <taxon>Fungi</taxon>
        <taxon>Dikarya</taxon>
        <taxon>Ascomycota</taxon>
        <taxon>Pezizomycotina</taxon>
        <taxon>Orbiliomycetes</taxon>
        <taxon>Orbiliales</taxon>
        <taxon>Orbiliaceae</taxon>
        <taxon>Orbilia</taxon>
    </lineage>
</organism>
<sequence length="80" mass="8267">MHPYVTLEPAASELQSPLLTVEQAAALHAAMAAGRVRDRKSPPGLHAGEMIGESLFKPGYQVGGSGSGASRGNVDASPRR</sequence>
<dbReference type="Proteomes" id="UP001375240">
    <property type="component" value="Unassembled WGS sequence"/>
</dbReference>
<evidence type="ECO:0000313" key="3">
    <source>
        <dbReference type="Proteomes" id="UP001375240"/>
    </source>
</evidence>
<dbReference type="EMBL" id="JAVHNQ010000003">
    <property type="protein sequence ID" value="KAK6353124.1"/>
    <property type="molecule type" value="Genomic_DNA"/>
</dbReference>
<keyword evidence="3" id="KW-1185">Reference proteome</keyword>
<reference evidence="2 3" key="1">
    <citation type="submission" date="2019-10" db="EMBL/GenBank/DDBJ databases">
        <authorList>
            <person name="Palmer J.M."/>
        </authorList>
    </citation>
    <scope>NUCLEOTIDE SEQUENCE [LARGE SCALE GENOMIC DNA]</scope>
    <source>
        <strain evidence="2 3">TWF696</strain>
    </source>
</reference>
<protein>
    <submittedName>
        <fullName evidence="2">Uncharacterized protein</fullName>
    </submittedName>
</protein>
<gene>
    <name evidence="2" type="ORF">TWF696_005114</name>
</gene>
<comment type="caution">
    <text evidence="2">The sequence shown here is derived from an EMBL/GenBank/DDBJ whole genome shotgun (WGS) entry which is preliminary data.</text>
</comment>
<proteinExistence type="predicted"/>
<accession>A0AAV9V300</accession>
<dbReference type="AlphaFoldDB" id="A0AAV9V300"/>
<feature type="region of interest" description="Disordered" evidence="1">
    <location>
        <begin position="34"/>
        <end position="80"/>
    </location>
</feature>
<name>A0AAV9V300_9PEZI</name>